<keyword evidence="2" id="KW-1185">Reference proteome</keyword>
<organism evidence="1 2">
    <name type="scientific">Setomelanomma holmii</name>
    <dbReference type="NCBI Taxonomy" id="210430"/>
    <lineage>
        <taxon>Eukaryota</taxon>
        <taxon>Fungi</taxon>
        <taxon>Dikarya</taxon>
        <taxon>Ascomycota</taxon>
        <taxon>Pezizomycotina</taxon>
        <taxon>Dothideomycetes</taxon>
        <taxon>Pleosporomycetidae</taxon>
        <taxon>Pleosporales</taxon>
        <taxon>Pleosporineae</taxon>
        <taxon>Phaeosphaeriaceae</taxon>
        <taxon>Setomelanomma</taxon>
    </lineage>
</organism>
<dbReference type="Proteomes" id="UP000799777">
    <property type="component" value="Unassembled WGS sequence"/>
</dbReference>
<evidence type="ECO:0000313" key="2">
    <source>
        <dbReference type="Proteomes" id="UP000799777"/>
    </source>
</evidence>
<comment type="caution">
    <text evidence="1">The sequence shown here is derived from an EMBL/GenBank/DDBJ whole genome shotgun (WGS) entry which is preliminary data.</text>
</comment>
<gene>
    <name evidence="1" type="ORF">EK21DRAFT_94696</name>
</gene>
<protein>
    <submittedName>
        <fullName evidence="1">Uncharacterized protein</fullName>
    </submittedName>
</protein>
<dbReference type="EMBL" id="ML978329">
    <property type="protein sequence ID" value="KAF2023711.1"/>
    <property type="molecule type" value="Genomic_DNA"/>
</dbReference>
<accession>A0A9P4GXC9</accession>
<dbReference type="AlphaFoldDB" id="A0A9P4GXC9"/>
<proteinExistence type="predicted"/>
<reference evidence="1" key="1">
    <citation type="journal article" date="2020" name="Stud. Mycol.">
        <title>101 Dothideomycetes genomes: a test case for predicting lifestyles and emergence of pathogens.</title>
        <authorList>
            <person name="Haridas S."/>
            <person name="Albert R."/>
            <person name="Binder M."/>
            <person name="Bloem J."/>
            <person name="Labutti K."/>
            <person name="Salamov A."/>
            <person name="Andreopoulos B."/>
            <person name="Baker S."/>
            <person name="Barry K."/>
            <person name="Bills G."/>
            <person name="Bluhm B."/>
            <person name="Cannon C."/>
            <person name="Castanera R."/>
            <person name="Culley D."/>
            <person name="Daum C."/>
            <person name="Ezra D."/>
            <person name="Gonzalez J."/>
            <person name="Henrissat B."/>
            <person name="Kuo A."/>
            <person name="Liang C."/>
            <person name="Lipzen A."/>
            <person name="Lutzoni F."/>
            <person name="Magnuson J."/>
            <person name="Mondo S."/>
            <person name="Nolan M."/>
            <person name="Ohm R."/>
            <person name="Pangilinan J."/>
            <person name="Park H.-J."/>
            <person name="Ramirez L."/>
            <person name="Alfaro M."/>
            <person name="Sun H."/>
            <person name="Tritt A."/>
            <person name="Yoshinaga Y."/>
            <person name="Zwiers L.-H."/>
            <person name="Turgeon B."/>
            <person name="Goodwin S."/>
            <person name="Spatafora J."/>
            <person name="Crous P."/>
            <person name="Grigoriev I."/>
        </authorList>
    </citation>
    <scope>NUCLEOTIDE SEQUENCE</scope>
    <source>
        <strain evidence="1">CBS 110217</strain>
    </source>
</reference>
<name>A0A9P4GXC9_9PLEO</name>
<sequence>MTTFSAASGSSQQPPTIERAACPDEVFRFNDLPPELQLMVFEAHLIVENSITPRAHYVHAKLLLVPLALVSEDFMQNACNTYYKYNKFVAQAAKVSKWAIGGEQTSAPLSCTPDQCLGIGSDIFWSSSRFQCRQTIHWIGCSSLAMIGGI</sequence>
<evidence type="ECO:0000313" key="1">
    <source>
        <dbReference type="EMBL" id="KAF2023711.1"/>
    </source>
</evidence>